<dbReference type="OrthoDB" id="11098at2157"/>
<gene>
    <name evidence="1" type="ORF">DP107_00195</name>
</gene>
<keyword evidence="2" id="KW-1185">Reference proteome</keyword>
<proteinExistence type="predicted"/>
<name>A0A554NE21_9EURY</name>
<protein>
    <submittedName>
        <fullName evidence="1">Dolichol-P-glucose transferase</fullName>
    </submittedName>
</protein>
<dbReference type="SUPFAM" id="SSF53448">
    <property type="entry name" value="Nucleotide-diphospho-sugar transferases"/>
    <property type="match status" value="1"/>
</dbReference>
<reference evidence="1 2" key="1">
    <citation type="submission" date="2018-06" db="EMBL/GenBank/DDBJ databases">
        <title>Natronomonas sp. F16-60 a new haloarchaeon isolated from a solar saltern of Isla Cristina, Huelva, Spain.</title>
        <authorList>
            <person name="Duran-Viseras A."/>
            <person name="Sanchez-Porro C."/>
            <person name="Ventosa A."/>
        </authorList>
    </citation>
    <scope>NUCLEOTIDE SEQUENCE [LARGE SCALE GENOMIC DNA]</scope>
    <source>
        <strain evidence="1 2">F16-60</strain>
    </source>
</reference>
<dbReference type="GO" id="GO:0016740">
    <property type="term" value="F:transferase activity"/>
    <property type="evidence" value="ECO:0007669"/>
    <property type="project" value="UniProtKB-KW"/>
</dbReference>
<dbReference type="InParanoid" id="A0A554NE21"/>
<dbReference type="Gene3D" id="3.90.550.10">
    <property type="entry name" value="Spore Coat Polysaccharide Biosynthesis Protein SpsA, Chain A"/>
    <property type="match status" value="1"/>
</dbReference>
<keyword evidence="1" id="KW-0808">Transferase</keyword>
<dbReference type="GO" id="GO:0006487">
    <property type="term" value="P:protein N-linked glycosylation"/>
    <property type="evidence" value="ECO:0007669"/>
    <property type="project" value="TreeGrafter"/>
</dbReference>
<dbReference type="RefSeq" id="WP_144260121.1">
    <property type="nucleotide sequence ID" value="NZ_QMDX01000001.1"/>
</dbReference>
<evidence type="ECO:0000313" key="1">
    <source>
        <dbReference type="EMBL" id="TSD15647.1"/>
    </source>
</evidence>
<accession>A0A554NE21</accession>
<dbReference type="PANTHER" id="PTHR10859">
    <property type="entry name" value="GLYCOSYL TRANSFERASE"/>
    <property type="match status" value="1"/>
</dbReference>
<dbReference type="InterPro" id="IPR029044">
    <property type="entry name" value="Nucleotide-diphossugar_trans"/>
</dbReference>
<dbReference type="EMBL" id="QMDX01000001">
    <property type="protein sequence ID" value="TSD15647.1"/>
    <property type="molecule type" value="Genomic_DNA"/>
</dbReference>
<sequence>MADRSLGLVVPAYQPDVDRLVSYVRSCRARLDPATVRIELDAPDPGVTERLREALPEAVVAVAHERRGKGAAITAGFEALACGRDTATTPPGGDADSRDGVGLLAFVDADGSTPSESLAAIIAPVADGRADLAVGSRRHPDAEVAGHQTLARRRLGDAFAWLARRLLSADCYDYQCGAKAVSADAWRTVRPHLYEAGFAWDVELIAMTAALGLRVEEVPIEWEDQPGSTVDPVDTAVSLGTALLVARHRAKRLQDSRLHDAIARTRADETALVNRGADPGERRR</sequence>
<dbReference type="PANTHER" id="PTHR10859:SF91">
    <property type="entry name" value="DOLICHYL-PHOSPHATE BETA-GLUCOSYLTRANSFERASE"/>
    <property type="match status" value="1"/>
</dbReference>
<organism evidence="1 2">
    <name type="scientific">Haloglomus irregulare</name>
    <dbReference type="NCBI Taxonomy" id="2234134"/>
    <lineage>
        <taxon>Archaea</taxon>
        <taxon>Methanobacteriati</taxon>
        <taxon>Methanobacteriota</taxon>
        <taxon>Stenosarchaea group</taxon>
        <taxon>Halobacteria</taxon>
        <taxon>Halobacteriales</taxon>
        <taxon>Natronomonadaceae</taxon>
        <taxon>Haloglomus</taxon>
    </lineage>
</organism>
<dbReference type="Proteomes" id="UP000319894">
    <property type="component" value="Unassembled WGS sequence"/>
</dbReference>
<dbReference type="AlphaFoldDB" id="A0A554NE21"/>
<comment type="caution">
    <text evidence="1">The sequence shown here is derived from an EMBL/GenBank/DDBJ whole genome shotgun (WGS) entry which is preliminary data.</text>
</comment>
<evidence type="ECO:0000313" key="2">
    <source>
        <dbReference type="Proteomes" id="UP000319894"/>
    </source>
</evidence>